<feature type="non-terminal residue" evidence="1">
    <location>
        <position position="1"/>
    </location>
</feature>
<dbReference type="EMBL" id="CAJVPT010064487">
    <property type="protein sequence ID" value="CAG8770369.1"/>
    <property type="molecule type" value="Genomic_DNA"/>
</dbReference>
<accession>A0ACA9QZ72</accession>
<organism evidence="1 2">
    <name type="scientific">Acaulospora colombiana</name>
    <dbReference type="NCBI Taxonomy" id="27376"/>
    <lineage>
        <taxon>Eukaryota</taxon>
        <taxon>Fungi</taxon>
        <taxon>Fungi incertae sedis</taxon>
        <taxon>Mucoromycota</taxon>
        <taxon>Glomeromycotina</taxon>
        <taxon>Glomeromycetes</taxon>
        <taxon>Diversisporales</taxon>
        <taxon>Acaulosporaceae</taxon>
        <taxon>Acaulospora</taxon>
    </lineage>
</organism>
<name>A0ACA9QZ72_9GLOM</name>
<protein>
    <submittedName>
        <fullName evidence="1">16424_t:CDS:1</fullName>
    </submittedName>
</protein>
<dbReference type="Proteomes" id="UP000789525">
    <property type="component" value="Unassembled WGS sequence"/>
</dbReference>
<gene>
    <name evidence="1" type="ORF">ACOLOM_LOCUS13745</name>
</gene>
<keyword evidence="2" id="KW-1185">Reference proteome</keyword>
<feature type="non-terminal residue" evidence="1">
    <location>
        <position position="153"/>
    </location>
</feature>
<evidence type="ECO:0000313" key="2">
    <source>
        <dbReference type="Proteomes" id="UP000789525"/>
    </source>
</evidence>
<reference evidence="1" key="1">
    <citation type="submission" date="2021-06" db="EMBL/GenBank/DDBJ databases">
        <authorList>
            <person name="Kallberg Y."/>
            <person name="Tangrot J."/>
            <person name="Rosling A."/>
        </authorList>
    </citation>
    <scope>NUCLEOTIDE SEQUENCE</scope>
    <source>
        <strain evidence="1">CL356</strain>
    </source>
</reference>
<sequence>LSALAVCPYRSLEGWLVFSGTDRLDKESRRDSAPKDFESLQHEAKNLEISIGITSSDSRTNDSDSKPINDFDEDDDRSVDFDVDKSPSATKAIGVTPMWTEFPPFFTIFKTLTQQIDYYRSDVENFNQYLMERRRKLLDADEEIDEDFFKRPR</sequence>
<proteinExistence type="predicted"/>
<comment type="caution">
    <text evidence="1">The sequence shown here is derived from an EMBL/GenBank/DDBJ whole genome shotgun (WGS) entry which is preliminary data.</text>
</comment>
<evidence type="ECO:0000313" key="1">
    <source>
        <dbReference type="EMBL" id="CAG8770369.1"/>
    </source>
</evidence>